<dbReference type="AlphaFoldDB" id="A0A316EXL6"/>
<sequence length="135" mass="15788">MLEIKEIQPSDTWEIRHRVMWADKPIEYVKLSEDENGLHFGLFKEANLVSIVSLFIENDSAQFRKFATEISEQGKGYGGQLLGYLIEETKQRNVKKIWCNARLTATGLYQKFGFQIVSEHWLKDGVEYVKMERNL</sequence>
<evidence type="ECO:0000313" key="2">
    <source>
        <dbReference type="EMBL" id="PWK27954.1"/>
    </source>
</evidence>
<evidence type="ECO:0000313" key="3">
    <source>
        <dbReference type="Proteomes" id="UP000245489"/>
    </source>
</evidence>
<accession>A0A316EXL6</accession>
<evidence type="ECO:0000259" key="1">
    <source>
        <dbReference type="PROSITE" id="PS51186"/>
    </source>
</evidence>
<gene>
    <name evidence="2" type="ORF">LV89_01361</name>
</gene>
<comment type="caution">
    <text evidence="2">The sequence shown here is derived from an EMBL/GenBank/DDBJ whole genome shotgun (WGS) entry which is preliminary data.</text>
</comment>
<protein>
    <submittedName>
        <fullName evidence="2">Acetyltransferase (GNAT) family protein</fullName>
    </submittedName>
</protein>
<feature type="domain" description="N-acetyltransferase" evidence="1">
    <location>
        <begin position="1"/>
        <end position="133"/>
    </location>
</feature>
<dbReference type="Gene3D" id="3.40.630.30">
    <property type="match status" value="1"/>
</dbReference>
<dbReference type="SUPFAM" id="SSF55729">
    <property type="entry name" value="Acyl-CoA N-acyltransferases (Nat)"/>
    <property type="match status" value="1"/>
</dbReference>
<name>A0A316EXL6_9BACT</name>
<dbReference type="RefSeq" id="WP_109742117.1">
    <property type="nucleotide sequence ID" value="NZ_QGGO01000005.1"/>
</dbReference>
<dbReference type="PROSITE" id="PS51186">
    <property type="entry name" value="GNAT"/>
    <property type="match status" value="1"/>
</dbReference>
<reference evidence="2 3" key="1">
    <citation type="submission" date="2018-05" db="EMBL/GenBank/DDBJ databases">
        <title>Genomic Encyclopedia of Archaeal and Bacterial Type Strains, Phase II (KMG-II): from individual species to whole genera.</title>
        <authorList>
            <person name="Goeker M."/>
        </authorList>
    </citation>
    <scope>NUCLEOTIDE SEQUENCE [LARGE SCALE GENOMIC DNA]</scope>
    <source>
        <strain evidence="2 3">DSM 22214</strain>
    </source>
</reference>
<keyword evidence="2" id="KW-0808">Transferase</keyword>
<dbReference type="Proteomes" id="UP000245489">
    <property type="component" value="Unassembled WGS sequence"/>
</dbReference>
<dbReference type="InterPro" id="IPR016181">
    <property type="entry name" value="Acyl_CoA_acyltransferase"/>
</dbReference>
<keyword evidence="3" id="KW-1185">Reference proteome</keyword>
<organism evidence="2 3">
    <name type="scientific">Arcicella aurantiaca</name>
    <dbReference type="NCBI Taxonomy" id="591202"/>
    <lineage>
        <taxon>Bacteria</taxon>
        <taxon>Pseudomonadati</taxon>
        <taxon>Bacteroidota</taxon>
        <taxon>Cytophagia</taxon>
        <taxon>Cytophagales</taxon>
        <taxon>Flectobacillaceae</taxon>
        <taxon>Arcicella</taxon>
    </lineage>
</organism>
<dbReference type="CDD" id="cd04301">
    <property type="entry name" value="NAT_SF"/>
    <property type="match status" value="1"/>
</dbReference>
<proteinExistence type="predicted"/>
<dbReference type="GO" id="GO:0016747">
    <property type="term" value="F:acyltransferase activity, transferring groups other than amino-acyl groups"/>
    <property type="evidence" value="ECO:0007669"/>
    <property type="project" value="InterPro"/>
</dbReference>
<dbReference type="OrthoDB" id="1178186at2"/>
<dbReference type="InterPro" id="IPR000182">
    <property type="entry name" value="GNAT_dom"/>
</dbReference>
<dbReference type="Pfam" id="PF13673">
    <property type="entry name" value="Acetyltransf_10"/>
    <property type="match status" value="1"/>
</dbReference>
<dbReference type="EMBL" id="QGGO01000005">
    <property type="protein sequence ID" value="PWK27954.1"/>
    <property type="molecule type" value="Genomic_DNA"/>
</dbReference>